<name>A0ACB9NYN2_9MYRT</name>
<evidence type="ECO:0000313" key="1">
    <source>
        <dbReference type="EMBL" id="KAI4340539.1"/>
    </source>
</evidence>
<keyword evidence="2" id="KW-1185">Reference proteome</keyword>
<accession>A0ACB9NYN2</accession>
<dbReference type="EMBL" id="CM042886">
    <property type="protein sequence ID" value="KAI4340539.1"/>
    <property type="molecule type" value="Genomic_DNA"/>
</dbReference>
<sequence>MQLSIEVGGWGQRVDPSQWSFYYGYGQGYDAYAYGASPDPSFYGYGGYGGYVHCPKQAEGVQDISGMAGGCRGAELRGDSYDPLAPPDIDNCFG</sequence>
<dbReference type="Proteomes" id="UP001057402">
    <property type="component" value="Chromosome 7"/>
</dbReference>
<organism evidence="1 2">
    <name type="scientific">Melastoma candidum</name>
    <dbReference type="NCBI Taxonomy" id="119954"/>
    <lineage>
        <taxon>Eukaryota</taxon>
        <taxon>Viridiplantae</taxon>
        <taxon>Streptophyta</taxon>
        <taxon>Embryophyta</taxon>
        <taxon>Tracheophyta</taxon>
        <taxon>Spermatophyta</taxon>
        <taxon>Magnoliopsida</taxon>
        <taxon>eudicotyledons</taxon>
        <taxon>Gunneridae</taxon>
        <taxon>Pentapetalae</taxon>
        <taxon>rosids</taxon>
        <taxon>malvids</taxon>
        <taxon>Myrtales</taxon>
        <taxon>Melastomataceae</taxon>
        <taxon>Melastomatoideae</taxon>
        <taxon>Melastomateae</taxon>
        <taxon>Melastoma</taxon>
    </lineage>
</organism>
<evidence type="ECO:0000313" key="2">
    <source>
        <dbReference type="Proteomes" id="UP001057402"/>
    </source>
</evidence>
<reference evidence="2" key="1">
    <citation type="journal article" date="2023" name="Front. Plant Sci.">
        <title>Chromosomal-level genome assembly of Melastoma candidum provides insights into trichome evolution.</title>
        <authorList>
            <person name="Zhong Y."/>
            <person name="Wu W."/>
            <person name="Sun C."/>
            <person name="Zou P."/>
            <person name="Liu Y."/>
            <person name="Dai S."/>
            <person name="Zhou R."/>
        </authorList>
    </citation>
    <scope>NUCLEOTIDE SEQUENCE [LARGE SCALE GENOMIC DNA]</scope>
</reference>
<proteinExistence type="predicted"/>
<comment type="caution">
    <text evidence="1">The sequence shown here is derived from an EMBL/GenBank/DDBJ whole genome shotgun (WGS) entry which is preliminary data.</text>
</comment>
<gene>
    <name evidence="1" type="ORF">MLD38_025365</name>
</gene>
<protein>
    <submittedName>
        <fullName evidence="1">Uncharacterized protein</fullName>
    </submittedName>
</protein>